<dbReference type="AlphaFoldDB" id="A0A0C2X8A5"/>
<proteinExistence type="predicted"/>
<dbReference type="HOGENOM" id="CLU_3031867_0_0_1"/>
<gene>
    <name evidence="1" type="ORF">M378DRAFT_76963</name>
</gene>
<dbReference type="EMBL" id="KN818242">
    <property type="protein sequence ID" value="KIL65516.1"/>
    <property type="molecule type" value="Genomic_DNA"/>
</dbReference>
<organism evidence="1 2">
    <name type="scientific">Amanita muscaria (strain Koide BX008)</name>
    <dbReference type="NCBI Taxonomy" id="946122"/>
    <lineage>
        <taxon>Eukaryota</taxon>
        <taxon>Fungi</taxon>
        <taxon>Dikarya</taxon>
        <taxon>Basidiomycota</taxon>
        <taxon>Agaricomycotina</taxon>
        <taxon>Agaricomycetes</taxon>
        <taxon>Agaricomycetidae</taxon>
        <taxon>Agaricales</taxon>
        <taxon>Pluteineae</taxon>
        <taxon>Amanitaceae</taxon>
        <taxon>Amanita</taxon>
    </lineage>
</organism>
<dbReference type="OrthoDB" id="2909098at2759"/>
<evidence type="ECO:0000313" key="2">
    <source>
        <dbReference type="Proteomes" id="UP000054549"/>
    </source>
</evidence>
<protein>
    <submittedName>
        <fullName evidence="1">Uncharacterized protein</fullName>
    </submittedName>
</protein>
<accession>A0A0C2X8A5</accession>
<dbReference type="Proteomes" id="UP000054549">
    <property type="component" value="Unassembled WGS sequence"/>
</dbReference>
<evidence type="ECO:0000313" key="1">
    <source>
        <dbReference type="EMBL" id="KIL65516.1"/>
    </source>
</evidence>
<name>A0A0C2X8A5_AMAMK</name>
<keyword evidence="2" id="KW-1185">Reference proteome</keyword>
<reference evidence="1 2" key="1">
    <citation type="submission" date="2014-04" db="EMBL/GenBank/DDBJ databases">
        <title>Evolutionary Origins and Diversification of the Mycorrhizal Mutualists.</title>
        <authorList>
            <consortium name="DOE Joint Genome Institute"/>
            <consortium name="Mycorrhizal Genomics Consortium"/>
            <person name="Kohler A."/>
            <person name="Kuo A."/>
            <person name="Nagy L.G."/>
            <person name="Floudas D."/>
            <person name="Copeland A."/>
            <person name="Barry K.W."/>
            <person name="Cichocki N."/>
            <person name="Veneault-Fourrey C."/>
            <person name="LaButti K."/>
            <person name="Lindquist E.A."/>
            <person name="Lipzen A."/>
            <person name="Lundell T."/>
            <person name="Morin E."/>
            <person name="Murat C."/>
            <person name="Riley R."/>
            <person name="Ohm R."/>
            <person name="Sun H."/>
            <person name="Tunlid A."/>
            <person name="Henrissat B."/>
            <person name="Grigoriev I.V."/>
            <person name="Hibbett D.S."/>
            <person name="Martin F."/>
        </authorList>
    </citation>
    <scope>NUCLEOTIDE SEQUENCE [LARGE SCALE GENOMIC DNA]</scope>
    <source>
        <strain evidence="1 2">Koide BX008</strain>
    </source>
</reference>
<dbReference type="InParanoid" id="A0A0C2X8A5"/>
<sequence>MVEPRHITAEELRLFRDPENLHGKQFVLSANNDSGIGTGWLNTMCSSTIVGTLSW</sequence>